<keyword evidence="1" id="KW-0812">Transmembrane</keyword>
<keyword evidence="1" id="KW-1133">Transmembrane helix</keyword>
<evidence type="ECO:0000313" key="2">
    <source>
        <dbReference type="EMBL" id="MVA75681.1"/>
    </source>
</evidence>
<feature type="transmembrane region" description="Helical" evidence="1">
    <location>
        <begin position="120"/>
        <end position="139"/>
    </location>
</feature>
<dbReference type="EMBL" id="WPCU01000005">
    <property type="protein sequence ID" value="MVA75681.1"/>
    <property type="molecule type" value="Genomic_DNA"/>
</dbReference>
<sequence>MSTSAAAPHVADRRRAGRRLVWTGGVVAVGVATSALYRLTGLGFPCPWLALTGWQCPLCGGTRMGAALLRGDVAAAWSYNAVALLALGGLALLALVWLLQWSGARVPRVPRRATSVLAAVPDWGWTAGWVGALVLWTVLRNVL</sequence>
<accession>A0A6A9USL2</accession>
<dbReference type="AlphaFoldDB" id="A0A6A9USL2"/>
<dbReference type="Proteomes" id="UP000435304">
    <property type="component" value="Unassembled WGS sequence"/>
</dbReference>
<evidence type="ECO:0000256" key="1">
    <source>
        <dbReference type="SAM" id="Phobius"/>
    </source>
</evidence>
<evidence type="ECO:0000313" key="3">
    <source>
        <dbReference type="Proteomes" id="UP000435304"/>
    </source>
</evidence>
<feature type="transmembrane region" description="Helical" evidence="1">
    <location>
        <begin position="77"/>
        <end position="99"/>
    </location>
</feature>
<name>A0A6A9USL2_9ACTN</name>
<organism evidence="2 3">
    <name type="scientific">Auraticoccus cholistanensis</name>
    <dbReference type="NCBI Taxonomy" id="2656650"/>
    <lineage>
        <taxon>Bacteria</taxon>
        <taxon>Bacillati</taxon>
        <taxon>Actinomycetota</taxon>
        <taxon>Actinomycetes</taxon>
        <taxon>Propionibacteriales</taxon>
        <taxon>Propionibacteriaceae</taxon>
        <taxon>Auraticoccus</taxon>
    </lineage>
</organism>
<dbReference type="InterPro" id="IPR021215">
    <property type="entry name" value="DUF2752"/>
</dbReference>
<dbReference type="Pfam" id="PF10825">
    <property type="entry name" value="DUF2752"/>
    <property type="match status" value="1"/>
</dbReference>
<keyword evidence="1" id="KW-0472">Membrane</keyword>
<gene>
    <name evidence="2" type="ORF">GC722_06530</name>
</gene>
<proteinExistence type="predicted"/>
<protein>
    <submittedName>
        <fullName evidence="2">DUF2752 domain-containing protein</fullName>
    </submittedName>
</protein>
<keyword evidence="3" id="KW-1185">Reference proteome</keyword>
<reference evidence="2 3" key="1">
    <citation type="submission" date="2019-12" db="EMBL/GenBank/DDBJ databases">
        <title>Auraticoccus cholistani sp. nov., an actinomycete isolated from soil of Cholistan desert.</title>
        <authorList>
            <person name="Cheema M.T."/>
        </authorList>
    </citation>
    <scope>NUCLEOTIDE SEQUENCE [LARGE SCALE GENOMIC DNA]</scope>
    <source>
        <strain evidence="2 3">F435</strain>
    </source>
</reference>
<comment type="caution">
    <text evidence="2">The sequence shown here is derived from an EMBL/GenBank/DDBJ whole genome shotgun (WGS) entry which is preliminary data.</text>
</comment>
<feature type="transmembrane region" description="Helical" evidence="1">
    <location>
        <begin position="20"/>
        <end position="39"/>
    </location>
</feature>
<dbReference type="RefSeq" id="WP_156609204.1">
    <property type="nucleotide sequence ID" value="NZ_WPCU01000005.1"/>
</dbReference>